<organism evidence="4 5">
    <name type="scientific">Fulvivirga marina</name>
    <dbReference type="NCBI Taxonomy" id="2494733"/>
    <lineage>
        <taxon>Bacteria</taxon>
        <taxon>Pseudomonadati</taxon>
        <taxon>Bacteroidota</taxon>
        <taxon>Cytophagia</taxon>
        <taxon>Cytophagales</taxon>
        <taxon>Fulvivirgaceae</taxon>
        <taxon>Fulvivirga</taxon>
    </lineage>
</organism>
<gene>
    <name evidence="4" type="ORF">JMN32_15145</name>
</gene>
<dbReference type="GO" id="GO:0043041">
    <property type="term" value="P:amino acid activation for nonribosomal peptide biosynthetic process"/>
    <property type="evidence" value="ECO:0007669"/>
    <property type="project" value="TreeGrafter"/>
</dbReference>
<dbReference type="Pfam" id="PF00501">
    <property type="entry name" value="AMP-binding"/>
    <property type="match status" value="1"/>
</dbReference>
<dbReference type="Gene3D" id="3.40.50.980">
    <property type="match status" value="2"/>
</dbReference>
<dbReference type="GO" id="GO:0005829">
    <property type="term" value="C:cytosol"/>
    <property type="evidence" value="ECO:0007669"/>
    <property type="project" value="TreeGrafter"/>
</dbReference>
<dbReference type="AlphaFoldDB" id="A0A937FZ31"/>
<dbReference type="InterPro" id="IPR020845">
    <property type="entry name" value="AMP-binding_CS"/>
</dbReference>
<dbReference type="Pfam" id="PF00668">
    <property type="entry name" value="Condensation"/>
    <property type="match status" value="1"/>
</dbReference>
<evidence type="ECO:0000259" key="2">
    <source>
        <dbReference type="Pfam" id="PF00501"/>
    </source>
</evidence>
<protein>
    <submittedName>
        <fullName evidence="4">AMP-binding protein</fullName>
    </submittedName>
</protein>
<feature type="domain" description="AMP-dependent synthetase/ligase" evidence="2">
    <location>
        <begin position="297"/>
        <end position="623"/>
    </location>
</feature>
<feature type="non-terminal residue" evidence="4">
    <location>
        <position position="1"/>
    </location>
</feature>
<dbReference type="Gene3D" id="3.30.559.30">
    <property type="entry name" value="Nonribosomal peptide synthetase, condensation domain"/>
    <property type="match status" value="1"/>
</dbReference>
<evidence type="ECO:0000256" key="1">
    <source>
        <dbReference type="SAM" id="Phobius"/>
    </source>
</evidence>
<proteinExistence type="predicted"/>
<dbReference type="RefSeq" id="WP_202857191.1">
    <property type="nucleotide sequence ID" value="NZ_JAEUGD010000052.1"/>
</dbReference>
<feature type="transmembrane region" description="Helical" evidence="1">
    <location>
        <begin position="69"/>
        <end position="92"/>
    </location>
</feature>
<evidence type="ECO:0000259" key="3">
    <source>
        <dbReference type="Pfam" id="PF00668"/>
    </source>
</evidence>
<reference evidence="4" key="1">
    <citation type="submission" date="2021-01" db="EMBL/GenBank/DDBJ databases">
        <title>Fulvivirga kasyanovii gen. nov., sp nov., a novel member of the phylum Bacteroidetes isolated from seawater in a mussel farm.</title>
        <authorList>
            <person name="Zhao L.-H."/>
            <person name="Wang Z.-J."/>
        </authorList>
    </citation>
    <scope>NUCLEOTIDE SEQUENCE</scope>
    <source>
        <strain evidence="4">29W222</strain>
    </source>
</reference>
<evidence type="ECO:0000313" key="4">
    <source>
        <dbReference type="EMBL" id="MBL6447652.1"/>
    </source>
</evidence>
<dbReference type="SUPFAM" id="SSF56801">
    <property type="entry name" value="Acetyl-CoA synthetase-like"/>
    <property type="match status" value="1"/>
</dbReference>
<dbReference type="PROSITE" id="PS00455">
    <property type="entry name" value="AMP_BINDING"/>
    <property type="match status" value="1"/>
</dbReference>
<dbReference type="Proteomes" id="UP000614216">
    <property type="component" value="Unassembled WGS sequence"/>
</dbReference>
<keyword evidence="5" id="KW-1185">Reference proteome</keyword>
<dbReference type="SUPFAM" id="SSF52777">
    <property type="entry name" value="CoA-dependent acyltransferases"/>
    <property type="match status" value="1"/>
</dbReference>
<dbReference type="GO" id="GO:0003824">
    <property type="term" value="F:catalytic activity"/>
    <property type="evidence" value="ECO:0007669"/>
    <property type="project" value="InterPro"/>
</dbReference>
<dbReference type="Gene3D" id="3.30.559.10">
    <property type="entry name" value="Chloramphenicol acetyltransferase-like domain"/>
    <property type="match status" value="1"/>
</dbReference>
<dbReference type="InterPro" id="IPR000873">
    <property type="entry name" value="AMP-dep_synth/lig_dom"/>
</dbReference>
<dbReference type="EMBL" id="JAEUGD010000052">
    <property type="protein sequence ID" value="MBL6447652.1"/>
    <property type="molecule type" value="Genomic_DNA"/>
</dbReference>
<dbReference type="GO" id="GO:0044550">
    <property type="term" value="P:secondary metabolite biosynthetic process"/>
    <property type="evidence" value="ECO:0007669"/>
    <property type="project" value="TreeGrafter"/>
</dbReference>
<keyword evidence="1" id="KW-1133">Transmembrane helix</keyword>
<keyword evidence="1" id="KW-0812">Transmembrane</keyword>
<dbReference type="InterPro" id="IPR023213">
    <property type="entry name" value="CAT-like_dom_sf"/>
</dbReference>
<keyword evidence="1" id="KW-0472">Membrane</keyword>
<comment type="caution">
    <text evidence="4">The sequence shown here is derived from an EMBL/GenBank/DDBJ whole genome shotgun (WGS) entry which is preliminary data.</text>
</comment>
<dbReference type="InterPro" id="IPR001242">
    <property type="entry name" value="Condensation_dom"/>
</dbReference>
<name>A0A937FZ31_9BACT</name>
<evidence type="ECO:0000313" key="5">
    <source>
        <dbReference type="Proteomes" id="UP000614216"/>
    </source>
</evidence>
<dbReference type="FunFam" id="3.40.50.980:FF:000001">
    <property type="entry name" value="Non-ribosomal peptide synthetase"/>
    <property type="match status" value="1"/>
</dbReference>
<dbReference type="GO" id="GO:0031177">
    <property type="term" value="F:phosphopantetheine binding"/>
    <property type="evidence" value="ECO:0007669"/>
    <property type="project" value="TreeGrafter"/>
</dbReference>
<dbReference type="InterPro" id="IPR020459">
    <property type="entry name" value="AMP-binding"/>
</dbReference>
<dbReference type="PANTHER" id="PTHR45527:SF1">
    <property type="entry name" value="FATTY ACID SYNTHASE"/>
    <property type="match status" value="1"/>
</dbReference>
<dbReference type="Gene3D" id="2.30.38.10">
    <property type="entry name" value="Luciferase, Domain 3"/>
    <property type="match status" value="1"/>
</dbReference>
<dbReference type="PANTHER" id="PTHR45527">
    <property type="entry name" value="NONRIBOSOMAL PEPTIDE SYNTHETASE"/>
    <property type="match status" value="1"/>
</dbReference>
<feature type="non-terminal residue" evidence="4">
    <location>
        <position position="623"/>
    </location>
</feature>
<accession>A0A937FZ31</accession>
<dbReference type="PRINTS" id="PR00154">
    <property type="entry name" value="AMPBINDING"/>
</dbReference>
<feature type="domain" description="Condensation" evidence="3">
    <location>
        <begin position="3"/>
        <end position="274"/>
    </location>
</feature>
<sequence length="623" mass="70813">LSIQYKDYATWKDQNSKMSSDPFTQFWSKIFDDPVEPIELPTNTPRSSSAIRKAEVFTHSIDTKTTHQLIHIAAANGATVFITLLSLLNILLSKLSNQKDLVIGTPVAGRDHADTQQIIGLFVNTLALRNFPLPNLSFLQFLEDVRDRTLMAFEHAQYPFEELIENLNLTRTTNRNPLFDIMFALQNFEDQELSIPGLTLDPLDQQGLLAKFDISITAQQKNDQLNFFWEYDCELFTAKTIARFADFFEHLLKQVCEDPNQYLKNLTVIPEDERLLLKQFNQTHKPHFQNKTVVELFREQVEISPNKTALFYHNEQLTYDELNLQSDQIASKLIGLRVKPNDIVAILVKHPVELCKAILAINKVGAAFLSIDPNLPKDRIEYIIQDSQTNFVISSPETSCDWNIDATELQYFDITDPQHYNNENLANQLPNSSDLAYVIYTSGTTGKPKGTLIEHASLTNLCLWFNEEFEVSDSDQSTKLAGVGFDASIFEVFPPLIKGATIHLFNPDNPLDPRWLNDYFQQHNITISFLPTPLCEQFIQLKNSSLRILLTGGDKLNRAEHDNTYKLINNYGPTETTVVATSFQVDSKGHNYNIPIGKPIANTQAYILNEELQLQPIGVPGEL</sequence>